<proteinExistence type="predicted"/>
<dbReference type="AlphaFoldDB" id="A0A830BRJ6"/>
<name>A0A830BRJ6_9LAMI</name>
<dbReference type="EMBL" id="BMAC01000170">
    <property type="protein sequence ID" value="GFP88652.1"/>
    <property type="molecule type" value="Genomic_DNA"/>
</dbReference>
<dbReference type="Proteomes" id="UP000653305">
    <property type="component" value="Unassembled WGS sequence"/>
</dbReference>
<dbReference type="SUPFAM" id="SSF81383">
    <property type="entry name" value="F-box domain"/>
    <property type="match status" value="1"/>
</dbReference>
<gene>
    <name evidence="1" type="ORF">PHJA_001008900</name>
</gene>
<comment type="caution">
    <text evidence="1">The sequence shown here is derived from an EMBL/GenBank/DDBJ whole genome shotgun (WGS) entry which is preliminary data.</text>
</comment>
<protein>
    <submittedName>
        <fullName evidence="1">Putative F-box/LRR-repeat protein at3g59230</fullName>
    </submittedName>
</protein>
<accession>A0A830BRJ6</accession>
<dbReference type="PANTHER" id="PTHR31293:SF12">
    <property type="entry name" value="RNI-LIKE SUPERFAMILY PROTEIN"/>
    <property type="match status" value="1"/>
</dbReference>
<evidence type="ECO:0000313" key="2">
    <source>
        <dbReference type="Proteomes" id="UP000653305"/>
    </source>
</evidence>
<organism evidence="1 2">
    <name type="scientific">Phtheirospermum japonicum</name>
    <dbReference type="NCBI Taxonomy" id="374723"/>
    <lineage>
        <taxon>Eukaryota</taxon>
        <taxon>Viridiplantae</taxon>
        <taxon>Streptophyta</taxon>
        <taxon>Embryophyta</taxon>
        <taxon>Tracheophyta</taxon>
        <taxon>Spermatophyta</taxon>
        <taxon>Magnoliopsida</taxon>
        <taxon>eudicotyledons</taxon>
        <taxon>Gunneridae</taxon>
        <taxon>Pentapetalae</taxon>
        <taxon>asterids</taxon>
        <taxon>lamiids</taxon>
        <taxon>Lamiales</taxon>
        <taxon>Orobanchaceae</taxon>
        <taxon>Orobanchaceae incertae sedis</taxon>
        <taxon>Phtheirospermum</taxon>
    </lineage>
</organism>
<dbReference type="PANTHER" id="PTHR31293">
    <property type="entry name" value="RNI-LIKE SUPERFAMILY PROTEIN"/>
    <property type="match status" value="1"/>
</dbReference>
<dbReference type="InterPro" id="IPR055294">
    <property type="entry name" value="FBL60-like"/>
</dbReference>
<sequence>MKKRVAAEFVLPEAIIHHIQSFLDGKQAAQTTILSKSWHTAWLTRPNLDFDQRLFPNCGDEFSEFTRTTLLRYQDLNLKIESFKLRMKGWEKYSHPLANVLIAKAIENGATDLNFELSPSTLMFVLQKNSKK</sequence>
<evidence type="ECO:0000313" key="1">
    <source>
        <dbReference type="EMBL" id="GFP88652.1"/>
    </source>
</evidence>
<dbReference type="OrthoDB" id="912756at2759"/>
<dbReference type="InterPro" id="IPR036047">
    <property type="entry name" value="F-box-like_dom_sf"/>
</dbReference>
<keyword evidence="2" id="KW-1185">Reference proteome</keyword>
<reference evidence="1" key="1">
    <citation type="submission" date="2020-07" db="EMBL/GenBank/DDBJ databases">
        <title>Ethylene signaling mediates host invasion by parasitic plants.</title>
        <authorList>
            <person name="Yoshida S."/>
        </authorList>
    </citation>
    <scope>NUCLEOTIDE SEQUENCE</scope>
    <source>
        <strain evidence="1">Okayama</strain>
    </source>
</reference>